<comment type="caution">
    <text evidence="1">The sequence shown here is derived from an EMBL/GenBank/DDBJ whole genome shotgun (WGS) entry which is preliminary data.</text>
</comment>
<accession>A0ABX0IVL3</accession>
<gene>
    <name evidence="1" type="ORF">FIA58_010600</name>
</gene>
<keyword evidence="2" id="KW-1185">Reference proteome</keyword>
<name>A0ABX0IVL3_9FLAO</name>
<proteinExistence type="predicted"/>
<protein>
    <submittedName>
        <fullName evidence="1">Uncharacterized protein</fullName>
    </submittedName>
</protein>
<reference evidence="1" key="1">
    <citation type="submission" date="2019-05" db="EMBL/GenBank/DDBJ databases">
        <authorList>
            <person name="Lianzixin W."/>
        </authorList>
    </citation>
    <scope>NUCLEOTIDE SEQUENCE</scope>
    <source>
        <strain evidence="1">EC11</strain>
    </source>
</reference>
<organism evidence="1 2">
    <name type="scientific">Flavobacterium jejuense</name>
    <dbReference type="NCBI Taxonomy" id="1544455"/>
    <lineage>
        <taxon>Bacteria</taxon>
        <taxon>Pseudomonadati</taxon>
        <taxon>Bacteroidota</taxon>
        <taxon>Flavobacteriia</taxon>
        <taxon>Flavobacteriales</taxon>
        <taxon>Flavobacteriaceae</taxon>
        <taxon>Flavobacterium</taxon>
    </lineage>
</organism>
<reference evidence="1" key="2">
    <citation type="submission" date="2020-02" db="EMBL/GenBank/DDBJ databases">
        <title>Flavobacterium profundi sp. nov., isolated from a deep-sea seamount.</title>
        <authorList>
            <person name="Zhang D.-C."/>
        </authorList>
    </citation>
    <scope>NUCLEOTIDE SEQUENCE</scope>
    <source>
        <strain evidence="1">EC11</strain>
    </source>
</reference>
<dbReference type="EMBL" id="VEVQ02000006">
    <property type="protein sequence ID" value="NHN26126.1"/>
    <property type="molecule type" value="Genomic_DNA"/>
</dbReference>
<dbReference type="Proteomes" id="UP000817854">
    <property type="component" value="Unassembled WGS sequence"/>
</dbReference>
<evidence type="ECO:0000313" key="2">
    <source>
        <dbReference type="Proteomes" id="UP000817854"/>
    </source>
</evidence>
<evidence type="ECO:0000313" key="1">
    <source>
        <dbReference type="EMBL" id="NHN26126.1"/>
    </source>
</evidence>
<sequence>MGLNFSGDFGAVDDKKIVIQSESNDRSTDEVIQWIKYLKPKILIEQIFDFYEINEVKIELSNTKFNLKLNDKCFNSTDSFWYRRGVFEYTKHQFFYIRKH</sequence>
<dbReference type="RefSeq" id="WP_165928900.1">
    <property type="nucleotide sequence ID" value="NZ_VEVQ02000006.1"/>
</dbReference>